<evidence type="ECO:0000259" key="1">
    <source>
        <dbReference type="Pfam" id="PF12680"/>
    </source>
</evidence>
<dbReference type="Gene3D" id="3.10.450.50">
    <property type="match status" value="1"/>
</dbReference>
<proteinExistence type="predicted"/>
<dbReference type="EMBL" id="CP059732">
    <property type="protein sequence ID" value="QMW04933.1"/>
    <property type="molecule type" value="Genomic_DNA"/>
</dbReference>
<dbReference type="RefSeq" id="WP_182462283.1">
    <property type="nucleotide sequence ID" value="NZ_CP059732.1"/>
</dbReference>
<organism evidence="2 3">
    <name type="scientific">Spirosoma foliorum</name>
    <dbReference type="NCBI Taxonomy" id="2710596"/>
    <lineage>
        <taxon>Bacteria</taxon>
        <taxon>Pseudomonadati</taxon>
        <taxon>Bacteroidota</taxon>
        <taxon>Cytophagia</taxon>
        <taxon>Cytophagales</taxon>
        <taxon>Cytophagaceae</taxon>
        <taxon>Spirosoma</taxon>
    </lineage>
</organism>
<feature type="domain" description="SnoaL-like" evidence="1">
    <location>
        <begin position="13"/>
        <end position="119"/>
    </location>
</feature>
<dbReference type="Pfam" id="PF12680">
    <property type="entry name" value="SnoaL_2"/>
    <property type="match status" value="1"/>
</dbReference>
<sequence>MLTINDMETKQTVQHYFDAIIAGKFEEAQQWKAPDEKHWISGEGSWPFGGWQTADRMARIHETIRSRFPKGLQITINSILTEGEHAAVHLRNYTERIDGRIYDNQIVFLMRVKNGLIVEEKEFLDTILVNELVCGKLDE</sequence>
<dbReference type="PANTHER" id="PTHR41252:SF1">
    <property type="entry name" value="BLR2505 PROTEIN"/>
    <property type="match status" value="1"/>
</dbReference>
<reference evidence="2 3" key="1">
    <citation type="submission" date="2020-07" db="EMBL/GenBank/DDBJ databases">
        <title>Spirosoma foliorum sp. nov., isolated from the leaves on the Nejang mountain Korea, Republic of.</title>
        <authorList>
            <person name="Ho H."/>
            <person name="Lee Y.-J."/>
            <person name="Nurcahyanto D.-A."/>
            <person name="Kim S.-G."/>
        </authorList>
    </citation>
    <scope>NUCLEOTIDE SEQUENCE [LARGE SCALE GENOMIC DNA]</scope>
    <source>
        <strain evidence="2 3">PL0136</strain>
    </source>
</reference>
<dbReference type="SUPFAM" id="SSF54427">
    <property type="entry name" value="NTF2-like"/>
    <property type="match status" value="1"/>
</dbReference>
<accession>A0A7G5H1E1</accession>
<gene>
    <name evidence="2" type="ORF">H3H32_08555</name>
</gene>
<name>A0A7G5H1E1_9BACT</name>
<evidence type="ECO:0000313" key="3">
    <source>
        <dbReference type="Proteomes" id="UP000515369"/>
    </source>
</evidence>
<evidence type="ECO:0000313" key="2">
    <source>
        <dbReference type="EMBL" id="QMW04933.1"/>
    </source>
</evidence>
<dbReference type="InterPro" id="IPR037401">
    <property type="entry name" value="SnoaL-like"/>
</dbReference>
<dbReference type="KEGG" id="sfol:H3H32_08555"/>
<dbReference type="PANTHER" id="PTHR41252">
    <property type="entry name" value="BLR2505 PROTEIN"/>
    <property type="match status" value="1"/>
</dbReference>
<dbReference type="AlphaFoldDB" id="A0A7G5H1E1"/>
<keyword evidence="3" id="KW-1185">Reference proteome</keyword>
<protein>
    <submittedName>
        <fullName evidence="2">Nuclear transport factor 2 family protein</fullName>
    </submittedName>
</protein>
<dbReference type="InterPro" id="IPR032710">
    <property type="entry name" value="NTF2-like_dom_sf"/>
</dbReference>
<dbReference type="Proteomes" id="UP000515369">
    <property type="component" value="Chromosome"/>
</dbReference>